<evidence type="ECO:0000313" key="4">
    <source>
        <dbReference type="Proteomes" id="UP001107961"/>
    </source>
</evidence>
<dbReference type="RefSeq" id="WP_233925007.1">
    <property type="nucleotide sequence ID" value="NZ_JAJVKT010000003.1"/>
</dbReference>
<evidence type="ECO:0000313" key="3">
    <source>
        <dbReference type="EMBL" id="MCE7507689.1"/>
    </source>
</evidence>
<dbReference type="InterPro" id="IPR003848">
    <property type="entry name" value="DUF218"/>
</dbReference>
<feature type="transmembrane region" description="Helical" evidence="1">
    <location>
        <begin position="12"/>
        <end position="35"/>
    </location>
</feature>
<dbReference type="GO" id="GO:0043164">
    <property type="term" value="P:Gram-negative-bacterium-type cell wall biogenesis"/>
    <property type="evidence" value="ECO:0007669"/>
    <property type="project" value="TreeGrafter"/>
</dbReference>
<evidence type="ECO:0000259" key="2">
    <source>
        <dbReference type="Pfam" id="PF02698"/>
    </source>
</evidence>
<dbReference type="Pfam" id="PF02698">
    <property type="entry name" value="DUF218"/>
    <property type="match status" value="1"/>
</dbReference>
<feature type="transmembrane region" description="Helical" evidence="1">
    <location>
        <begin position="41"/>
        <end position="58"/>
    </location>
</feature>
<organism evidence="3 4">
    <name type="scientific">Alloalcanivorax xenomutans</name>
    <dbReference type="NCBI Taxonomy" id="1094342"/>
    <lineage>
        <taxon>Bacteria</taxon>
        <taxon>Pseudomonadati</taxon>
        <taxon>Pseudomonadota</taxon>
        <taxon>Gammaproteobacteria</taxon>
        <taxon>Oceanospirillales</taxon>
        <taxon>Alcanivoracaceae</taxon>
        <taxon>Alloalcanivorax</taxon>
    </lineage>
</organism>
<dbReference type="GO" id="GO:0000270">
    <property type="term" value="P:peptidoglycan metabolic process"/>
    <property type="evidence" value="ECO:0007669"/>
    <property type="project" value="TreeGrafter"/>
</dbReference>
<dbReference type="AlphaFoldDB" id="A0A9Q3ZF89"/>
<comment type="caution">
    <text evidence="3">The sequence shown here is derived from an EMBL/GenBank/DDBJ whole genome shotgun (WGS) entry which is preliminary data.</text>
</comment>
<evidence type="ECO:0000256" key="1">
    <source>
        <dbReference type="SAM" id="Phobius"/>
    </source>
</evidence>
<gene>
    <name evidence="3" type="ORF">LZG35_03495</name>
</gene>
<dbReference type="CDD" id="cd06259">
    <property type="entry name" value="YdcF-like"/>
    <property type="match status" value="1"/>
</dbReference>
<protein>
    <submittedName>
        <fullName evidence="3">YdcF family protein</fullName>
    </submittedName>
</protein>
<dbReference type="Gene3D" id="3.40.50.620">
    <property type="entry name" value="HUPs"/>
    <property type="match status" value="1"/>
</dbReference>
<dbReference type="GO" id="GO:0005886">
    <property type="term" value="C:plasma membrane"/>
    <property type="evidence" value="ECO:0007669"/>
    <property type="project" value="TreeGrafter"/>
</dbReference>
<keyword evidence="1" id="KW-1133">Transmembrane helix</keyword>
<sequence length="258" mass="28138">MTLDTFQWAKVMASLAMPVSPVLLLLICGTVLLWWGRARRWALTMVTMGTVLLLLFTLPGTARWLGGPLEHAYPPLTTPPPASWVVVLGGGALDDPALPPPSRLRPHSLARLAEGVRQFQLQPSARLIVSGGAPDAAPDTVTSADAMAEVAMAWGVPEEAIWRSPDALNTEQEARAVARWVPPEERVILVTSALHMPRALALFRQHGIDAVPAPAGPYWTPGLGRAHWGDRLPGAEPLYVLEISWWERLGAWWQGDTR</sequence>
<name>A0A9Q3ZF89_9GAMM</name>
<dbReference type="EMBL" id="JAJVKT010000003">
    <property type="protein sequence ID" value="MCE7507689.1"/>
    <property type="molecule type" value="Genomic_DNA"/>
</dbReference>
<dbReference type="Proteomes" id="UP001107961">
    <property type="component" value="Unassembled WGS sequence"/>
</dbReference>
<dbReference type="InterPro" id="IPR051599">
    <property type="entry name" value="Cell_Envelope_Assoc"/>
</dbReference>
<reference evidence="3" key="1">
    <citation type="submission" date="2022-01" db="EMBL/GenBank/DDBJ databases">
        <authorList>
            <person name="Karlyshev A.V."/>
            <person name="Jaspars M."/>
        </authorList>
    </citation>
    <scope>NUCLEOTIDE SEQUENCE</scope>
    <source>
        <strain evidence="3">AGSA3-2</strain>
    </source>
</reference>
<dbReference type="PANTHER" id="PTHR30336">
    <property type="entry name" value="INNER MEMBRANE PROTEIN, PROBABLE PERMEASE"/>
    <property type="match status" value="1"/>
</dbReference>
<feature type="domain" description="DUF218" evidence="2">
    <location>
        <begin position="84"/>
        <end position="224"/>
    </location>
</feature>
<dbReference type="InterPro" id="IPR014729">
    <property type="entry name" value="Rossmann-like_a/b/a_fold"/>
</dbReference>
<keyword evidence="4" id="KW-1185">Reference proteome</keyword>
<accession>A0A9Q3ZF89</accession>
<keyword evidence="1" id="KW-0472">Membrane</keyword>
<keyword evidence="1" id="KW-0812">Transmembrane</keyword>
<dbReference type="PANTHER" id="PTHR30336:SF4">
    <property type="entry name" value="ENVELOPE BIOGENESIS FACTOR ELYC"/>
    <property type="match status" value="1"/>
</dbReference>
<proteinExistence type="predicted"/>